<organism evidence="3 4">
    <name type="scientific">Amycolatopsis minnesotensis</name>
    <dbReference type="NCBI Taxonomy" id="337894"/>
    <lineage>
        <taxon>Bacteria</taxon>
        <taxon>Bacillati</taxon>
        <taxon>Actinomycetota</taxon>
        <taxon>Actinomycetes</taxon>
        <taxon>Pseudonocardiales</taxon>
        <taxon>Pseudonocardiaceae</taxon>
        <taxon>Amycolatopsis</taxon>
    </lineage>
</organism>
<evidence type="ECO:0000256" key="1">
    <source>
        <dbReference type="SAM" id="MobiDB-lite"/>
    </source>
</evidence>
<accession>A0ABP5BKI0</accession>
<evidence type="ECO:0000313" key="3">
    <source>
        <dbReference type="EMBL" id="GAA1946057.1"/>
    </source>
</evidence>
<protein>
    <submittedName>
        <fullName evidence="3">DUF397 domain-containing protein</fullName>
    </submittedName>
</protein>
<feature type="domain" description="DUF397" evidence="2">
    <location>
        <begin position="5"/>
        <end position="60"/>
    </location>
</feature>
<dbReference type="EMBL" id="BAAANN010000004">
    <property type="protein sequence ID" value="GAA1946057.1"/>
    <property type="molecule type" value="Genomic_DNA"/>
</dbReference>
<dbReference type="InterPro" id="IPR007278">
    <property type="entry name" value="DUF397"/>
</dbReference>
<sequence length="60" mass="6459">MKKDQWRKSSYSGMGGGDNNECVEVAVSTETVGVRDTKDRAAGHLTVSPAAWAAFTRTAR</sequence>
<reference evidence="4" key="1">
    <citation type="journal article" date="2019" name="Int. J. Syst. Evol. Microbiol.">
        <title>The Global Catalogue of Microorganisms (GCM) 10K type strain sequencing project: providing services to taxonomists for standard genome sequencing and annotation.</title>
        <authorList>
            <consortium name="The Broad Institute Genomics Platform"/>
            <consortium name="The Broad Institute Genome Sequencing Center for Infectious Disease"/>
            <person name="Wu L."/>
            <person name="Ma J."/>
        </authorList>
    </citation>
    <scope>NUCLEOTIDE SEQUENCE [LARGE SCALE GENOMIC DNA]</scope>
    <source>
        <strain evidence="4">JCM 14545</strain>
    </source>
</reference>
<feature type="region of interest" description="Disordered" evidence="1">
    <location>
        <begin position="1"/>
        <end position="20"/>
    </location>
</feature>
<dbReference type="Proteomes" id="UP001501116">
    <property type="component" value="Unassembled WGS sequence"/>
</dbReference>
<name>A0ABP5BKI0_9PSEU</name>
<dbReference type="RefSeq" id="WP_344414390.1">
    <property type="nucleotide sequence ID" value="NZ_BAAANN010000004.1"/>
</dbReference>
<evidence type="ECO:0000259" key="2">
    <source>
        <dbReference type="Pfam" id="PF04149"/>
    </source>
</evidence>
<keyword evidence="4" id="KW-1185">Reference proteome</keyword>
<comment type="caution">
    <text evidence="3">The sequence shown here is derived from an EMBL/GenBank/DDBJ whole genome shotgun (WGS) entry which is preliminary data.</text>
</comment>
<dbReference type="Pfam" id="PF04149">
    <property type="entry name" value="DUF397"/>
    <property type="match status" value="1"/>
</dbReference>
<evidence type="ECO:0000313" key="4">
    <source>
        <dbReference type="Proteomes" id="UP001501116"/>
    </source>
</evidence>
<proteinExistence type="predicted"/>
<gene>
    <name evidence="3" type="ORF">GCM10009754_12410</name>
</gene>